<evidence type="ECO:0000313" key="2">
    <source>
        <dbReference type="EMBL" id="KDR83117.1"/>
    </source>
</evidence>
<sequence>MLPHIAKFSENNCVPSDSVLQDAEKQLLKPLEDLKNKEAEISRLAKALEDLEDECDALQQLIRKYKPLLSPIRRLPTDIIHEIFYRCLPTHRNAIMSITEAPLLLTRICQSWRSIALSSHRIWSKLHIPLLPYSSGPYSPYPSSSDVNTRAVWERQRESREKYARTMHARCALVDVWLSRSGLCPLSISLNFFVPTNSGLEGNMDQRDPLLRMFDLILSYSQRFSELELNLPFHVYELFEAKISLTMVPRLKKMKANLFKDVVSHIGPVPKRSVMLLQAPNLQSISIYCDTIAVLDVRIVPSTWESLTYLAVSSRINSAEAAQILRRCRNLEHCRLSIFDPVDAYNGADEIISLPRLQSLSIHVGGEDLMAFLYKRIEAPLLVSFDYLKYNRHLFNRNSDSDPAPLIPSPVLTLLEKHDNIRRLSIDPRTLSTEDLLFAFRLTNKLTHLVLGERGWLKHGAFAHYPKPGKFNLDILTTTTSGVEVPERETLLPNLEVFEAYVGTGISDADLQKFILSRLSDSSQTEVARLKTVKGTFERALEIGIDEVVRGRAKELGVEIVLDLCYIYPAMSPNKYNDLFSPWYGLSDGDRFSDYADFENFSVMAGDRFA</sequence>
<protein>
    <recommendedName>
        <fullName evidence="4">F-box domain-containing protein</fullName>
    </recommendedName>
</protein>
<dbReference type="EMBL" id="KL142369">
    <property type="protein sequence ID" value="KDR83117.1"/>
    <property type="molecule type" value="Genomic_DNA"/>
</dbReference>
<dbReference type="InterPro" id="IPR032675">
    <property type="entry name" value="LRR_dom_sf"/>
</dbReference>
<dbReference type="HOGENOM" id="CLU_018544_12_0_1"/>
<proteinExistence type="predicted"/>
<accession>A0A067TL96</accession>
<evidence type="ECO:0000256" key="1">
    <source>
        <dbReference type="SAM" id="Coils"/>
    </source>
</evidence>
<dbReference type="STRING" id="685588.A0A067TL96"/>
<dbReference type="AlphaFoldDB" id="A0A067TL96"/>
<feature type="coiled-coil region" evidence="1">
    <location>
        <begin position="31"/>
        <end position="64"/>
    </location>
</feature>
<evidence type="ECO:0000313" key="3">
    <source>
        <dbReference type="Proteomes" id="UP000027222"/>
    </source>
</evidence>
<name>A0A067TL96_GALM3</name>
<reference evidence="3" key="1">
    <citation type="journal article" date="2014" name="Proc. Natl. Acad. Sci. U.S.A.">
        <title>Extensive sampling of basidiomycete genomes demonstrates inadequacy of the white-rot/brown-rot paradigm for wood decay fungi.</title>
        <authorList>
            <person name="Riley R."/>
            <person name="Salamov A.A."/>
            <person name="Brown D.W."/>
            <person name="Nagy L.G."/>
            <person name="Floudas D."/>
            <person name="Held B.W."/>
            <person name="Levasseur A."/>
            <person name="Lombard V."/>
            <person name="Morin E."/>
            <person name="Otillar R."/>
            <person name="Lindquist E.A."/>
            <person name="Sun H."/>
            <person name="LaButti K.M."/>
            <person name="Schmutz J."/>
            <person name="Jabbour D."/>
            <person name="Luo H."/>
            <person name="Baker S.E."/>
            <person name="Pisabarro A.G."/>
            <person name="Walton J.D."/>
            <person name="Blanchette R.A."/>
            <person name="Henrissat B."/>
            <person name="Martin F."/>
            <person name="Cullen D."/>
            <person name="Hibbett D.S."/>
            <person name="Grigoriev I.V."/>
        </authorList>
    </citation>
    <scope>NUCLEOTIDE SEQUENCE [LARGE SCALE GENOMIC DNA]</scope>
    <source>
        <strain evidence="3">CBS 339.88</strain>
    </source>
</reference>
<keyword evidence="3" id="KW-1185">Reference proteome</keyword>
<gene>
    <name evidence="2" type="ORF">GALMADRAFT_870860</name>
</gene>
<dbReference type="Proteomes" id="UP000027222">
    <property type="component" value="Unassembled WGS sequence"/>
</dbReference>
<dbReference type="Gene3D" id="3.80.10.10">
    <property type="entry name" value="Ribonuclease Inhibitor"/>
    <property type="match status" value="1"/>
</dbReference>
<dbReference type="OrthoDB" id="3063971at2759"/>
<organism evidence="2 3">
    <name type="scientific">Galerina marginata (strain CBS 339.88)</name>
    <dbReference type="NCBI Taxonomy" id="685588"/>
    <lineage>
        <taxon>Eukaryota</taxon>
        <taxon>Fungi</taxon>
        <taxon>Dikarya</taxon>
        <taxon>Basidiomycota</taxon>
        <taxon>Agaricomycotina</taxon>
        <taxon>Agaricomycetes</taxon>
        <taxon>Agaricomycetidae</taxon>
        <taxon>Agaricales</taxon>
        <taxon>Agaricineae</taxon>
        <taxon>Strophariaceae</taxon>
        <taxon>Galerina</taxon>
    </lineage>
</organism>
<keyword evidence="1" id="KW-0175">Coiled coil</keyword>
<evidence type="ECO:0008006" key="4">
    <source>
        <dbReference type="Google" id="ProtNLM"/>
    </source>
</evidence>